<feature type="compositionally biased region" description="Polar residues" evidence="1">
    <location>
        <begin position="170"/>
        <end position="196"/>
    </location>
</feature>
<evidence type="ECO:0000313" key="2">
    <source>
        <dbReference type="EMBL" id="TDL15614.1"/>
    </source>
</evidence>
<dbReference type="AlphaFoldDB" id="A0A4Y7PJG0"/>
<sequence length="411" mass="45743">MAANTQGETTEQRIERDEREARVEAAKAALGVLGDTLVCSPSEGLHQEIGEWLMSLEASREEVRVRLGRARFAGAPTDWCDDFTARMTTFEGRDNAAQSVEGLAIETQYRTDRVQRDEAEARQAREAEDEARRAHDAGGEPSRSEEGRRDHEETEGESESESLGGVAMPATSTRVRARQVSGTLMRTSSAENSSRPAQEPVVELPLASSRPRSEAKRRATESPPQSRPKKAKGGTKGKGKAVEVEAPLWSSDELKVRGEHEAIGQWDPEDRNPCARCARLNKPCNGVLGSRCAVCVSGHRECNLCKQGATRVRSKSDGGRRQVSERVELGTSDRGEGPSTRRPALRNMRASVRQGRMSAMSQRERRRERIRLLEERMERLMEGFTKELEEMRTELALLRGEEEGEDDEESE</sequence>
<gene>
    <name evidence="2" type="ORF">BD410DRAFT_845074</name>
</gene>
<feature type="region of interest" description="Disordered" evidence="1">
    <location>
        <begin position="108"/>
        <end position="242"/>
    </location>
</feature>
<feature type="region of interest" description="Disordered" evidence="1">
    <location>
        <begin position="1"/>
        <end position="20"/>
    </location>
</feature>
<protein>
    <submittedName>
        <fullName evidence="2">Uncharacterized protein</fullName>
    </submittedName>
</protein>
<organism evidence="2 3">
    <name type="scientific">Rickenella mellea</name>
    <dbReference type="NCBI Taxonomy" id="50990"/>
    <lineage>
        <taxon>Eukaryota</taxon>
        <taxon>Fungi</taxon>
        <taxon>Dikarya</taxon>
        <taxon>Basidiomycota</taxon>
        <taxon>Agaricomycotina</taxon>
        <taxon>Agaricomycetes</taxon>
        <taxon>Hymenochaetales</taxon>
        <taxon>Rickenellaceae</taxon>
        <taxon>Rickenella</taxon>
    </lineage>
</organism>
<keyword evidence="3" id="KW-1185">Reference proteome</keyword>
<proteinExistence type="predicted"/>
<name>A0A4Y7PJG0_9AGAM</name>
<feature type="compositionally biased region" description="Basic residues" evidence="1">
    <location>
        <begin position="227"/>
        <end position="239"/>
    </location>
</feature>
<feature type="compositionally biased region" description="Basic and acidic residues" evidence="1">
    <location>
        <begin position="109"/>
        <end position="152"/>
    </location>
</feature>
<evidence type="ECO:0000256" key="1">
    <source>
        <dbReference type="SAM" id="MobiDB-lite"/>
    </source>
</evidence>
<evidence type="ECO:0000313" key="3">
    <source>
        <dbReference type="Proteomes" id="UP000294933"/>
    </source>
</evidence>
<dbReference type="Proteomes" id="UP000294933">
    <property type="component" value="Unassembled WGS sequence"/>
</dbReference>
<feature type="compositionally biased region" description="Basic and acidic residues" evidence="1">
    <location>
        <begin position="314"/>
        <end position="336"/>
    </location>
</feature>
<dbReference type="VEuPathDB" id="FungiDB:BD410DRAFT_845074"/>
<reference evidence="2 3" key="1">
    <citation type="submission" date="2018-06" db="EMBL/GenBank/DDBJ databases">
        <title>A transcriptomic atlas of mushroom development highlights an independent origin of complex multicellularity.</title>
        <authorList>
            <consortium name="DOE Joint Genome Institute"/>
            <person name="Krizsan K."/>
            <person name="Almasi E."/>
            <person name="Merenyi Z."/>
            <person name="Sahu N."/>
            <person name="Viragh M."/>
            <person name="Koszo T."/>
            <person name="Mondo S."/>
            <person name="Kiss B."/>
            <person name="Balint B."/>
            <person name="Kues U."/>
            <person name="Barry K."/>
            <person name="Hegedus J.C."/>
            <person name="Henrissat B."/>
            <person name="Johnson J."/>
            <person name="Lipzen A."/>
            <person name="Ohm R."/>
            <person name="Nagy I."/>
            <person name="Pangilinan J."/>
            <person name="Yan J."/>
            <person name="Xiong Y."/>
            <person name="Grigoriev I.V."/>
            <person name="Hibbett D.S."/>
            <person name="Nagy L.G."/>
        </authorList>
    </citation>
    <scope>NUCLEOTIDE SEQUENCE [LARGE SCALE GENOMIC DNA]</scope>
    <source>
        <strain evidence="2 3">SZMC22713</strain>
    </source>
</reference>
<feature type="region of interest" description="Disordered" evidence="1">
    <location>
        <begin position="311"/>
        <end position="366"/>
    </location>
</feature>
<dbReference type="EMBL" id="ML170269">
    <property type="protein sequence ID" value="TDL15614.1"/>
    <property type="molecule type" value="Genomic_DNA"/>
</dbReference>
<accession>A0A4Y7PJG0</accession>
<feature type="compositionally biased region" description="Basic and acidic residues" evidence="1">
    <location>
        <begin position="211"/>
        <end position="220"/>
    </location>
</feature>
<feature type="compositionally biased region" description="Basic and acidic residues" evidence="1">
    <location>
        <begin position="10"/>
        <end position="20"/>
    </location>
</feature>